<dbReference type="PANTHER" id="PTHR11929:SF194">
    <property type="entry name" value="ALPHA-(1,3)-FUCOSYLTRANSFERASE 10"/>
    <property type="match status" value="1"/>
</dbReference>
<comment type="pathway">
    <text evidence="1">Protein modification; protein glycosylation.</text>
</comment>
<protein>
    <recommendedName>
        <fullName evidence="5">Fucosyltransferase</fullName>
        <ecNumber evidence="5">2.4.1.-</ecNumber>
    </recommendedName>
</protein>
<dbReference type="UniPathway" id="UPA00378"/>
<keyword evidence="5" id="KW-0333">Golgi apparatus</keyword>
<keyword evidence="7" id="KW-0732">Signal</keyword>
<comment type="subcellular location">
    <subcellularLocation>
        <location evidence="5">Golgi apparatus</location>
        <location evidence="5">Golgi stack membrane</location>
        <topology evidence="5">Single-pass type II membrane protein</topology>
    </subcellularLocation>
</comment>
<dbReference type="AlphaFoldDB" id="A0A8J5X1D9"/>
<comment type="caution">
    <text evidence="9">The sequence shown here is derived from an EMBL/GenBank/DDBJ whole genome shotgun (WGS) entry which is preliminary data.</text>
</comment>
<dbReference type="SUPFAM" id="SSF53756">
    <property type="entry name" value="UDP-Glycosyltransferase/glycogen phosphorylase"/>
    <property type="match status" value="1"/>
</dbReference>
<keyword evidence="10" id="KW-1185">Reference proteome</keyword>
<evidence type="ECO:0000313" key="9">
    <source>
        <dbReference type="EMBL" id="KAG8458291.1"/>
    </source>
</evidence>
<dbReference type="Gene3D" id="3.40.50.11660">
    <property type="entry name" value="Glycosyl transferase family 10, C-terminal domain"/>
    <property type="match status" value="1"/>
</dbReference>
<evidence type="ECO:0000256" key="2">
    <source>
        <dbReference type="ARBA" id="ARBA00008919"/>
    </source>
</evidence>
<feature type="region of interest" description="Disordered" evidence="6">
    <location>
        <begin position="424"/>
        <end position="450"/>
    </location>
</feature>
<evidence type="ECO:0000313" key="10">
    <source>
        <dbReference type="Proteomes" id="UP000751190"/>
    </source>
</evidence>
<dbReference type="PANTHER" id="PTHR11929">
    <property type="entry name" value="ALPHA- 1,3 -FUCOSYLTRANSFERASE"/>
    <property type="match status" value="1"/>
</dbReference>
<evidence type="ECO:0000256" key="6">
    <source>
        <dbReference type="SAM" id="MobiDB-lite"/>
    </source>
</evidence>
<feature type="domain" description="Fucosyltransferase C-terminal" evidence="8">
    <location>
        <begin position="201"/>
        <end position="416"/>
    </location>
</feature>
<dbReference type="InterPro" id="IPR001503">
    <property type="entry name" value="Glyco_trans_10"/>
</dbReference>
<dbReference type="Proteomes" id="UP000751190">
    <property type="component" value="Unassembled WGS sequence"/>
</dbReference>
<name>A0A8J5X1D9_DIALT</name>
<keyword evidence="3 5" id="KW-0328">Glycosyltransferase</keyword>
<dbReference type="EMBL" id="JAGTXO010000054">
    <property type="protein sequence ID" value="KAG8458291.1"/>
    <property type="molecule type" value="Genomic_DNA"/>
</dbReference>
<dbReference type="GO" id="GO:0032580">
    <property type="term" value="C:Golgi cisterna membrane"/>
    <property type="evidence" value="ECO:0007669"/>
    <property type="project" value="UniProtKB-SubCell"/>
</dbReference>
<evidence type="ECO:0000256" key="7">
    <source>
        <dbReference type="SAM" id="SignalP"/>
    </source>
</evidence>
<organism evidence="9 10">
    <name type="scientific">Diacronema lutheri</name>
    <name type="common">Unicellular marine alga</name>
    <name type="synonym">Monochrysis lutheri</name>
    <dbReference type="NCBI Taxonomy" id="2081491"/>
    <lineage>
        <taxon>Eukaryota</taxon>
        <taxon>Haptista</taxon>
        <taxon>Haptophyta</taxon>
        <taxon>Pavlovophyceae</taxon>
        <taxon>Pavlovales</taxon>
        <taxon>Pavlovaceae</taxon>
        <taxon>Diacronema</taxon>
    </lineage>
</organism>
<feature type="chain" id="PRO_5035200671" description="Fucosyltransferase" evidence="7">
    <location>
        <begin position="22"/>
        <end position="479"/>
    </location>
</feature>
<keyword evidence="5" id="KW-0472">Membrane</keyword>
<dbReference type="InterPro" id="IPR038577">
    <property type="entry name" value="GT10-like_C_sf"/>
</dbReference>
<dbReference type="OrthoDB" id="427096at2759"/>
<keyword evidence="5" id="KW-0812">Transmembrane</keyword>
<comment type="similarity">
    <text evidence="2 5">Belongs to the glycosyltransferase 10 family.</text>
</comment>
<evidence type="ECO:0000256" key="1">
    <source>
        <dbReference type="ARBA" id="ARBA00004922"/>
    </source>
</evidence>
<evidence type="ECO:0000256" key="4">
    <source>
        <dbReference type="ARBA" id="ARBA00022679"/>
    </source>
</evidence>
<evidence type="ECO:0000256" key="3">
    <source>
        <dbReference type="ARBA" id="ARBA00022676"/>
    </source>
</evidence>
<evidence type="ECO:0000256" key="5">
    <source>
        <dbReference type="RuleBase" id="RU003832"/>
    </source>
</evidence>
<proteinExistence type="inferred from homology"/>
<dbReference type="Pfam" id="PF00852">
    <property type="entry name" value="Glyco_transf_10"/>
    <property type="match status" value="1"/>
</dbReference>
<keyword evidence="4 5" id="KW-0808">Transferase</keyword>
<gene>
    <name evidence="9" type="ORF">KFE25_005138</name>
</gene>
<dbReference type="EC" id="2.4.1.-" evidence="5"/>
<dbReference type="InterPro" id="IPR055270">
    <property type="entry name" value="Glyco_tran_10_C"/>
</dbReference>
<sequence>MAPGVAPGATLVAGALLLAATFRYAPTPAALPVASTTPFWGLRGGACREAEALERMAATRPRPRATCARVSDAPVVVYQWYGFAGRGRRRADAINRCPGRRWACVRSFRPEAFATADVVWVWVGGRPDAGCLPPQRGAHVWALEHLESPAYYPQLYDDAFAARFSLKLSYEAGADVVMTAAHPAIEGGLIEPAEWAHTAWAERRDAMVWLSSNCASANRREALVALLRAHLPRAGLRLDAFGACARALGQEASADWPEGGGGSATAKVATARRTRGRALKSARDWASKTALYAHYRVCLVAENSIAPWYVTEKLLHAFAAGCVPVYYGTADVRAFLPTPRAAVLVLEHASVESLMGELRALARARERSAELESRIGWRRNATVVGAWWRTLREMTFADAMPTRAEQMCAVCDAARRIRCAEAAAARPRPGTSARNDSGRTRDGALLSGAEDEATRARKVLRAARRPAVEVWPPLRAWGL</sequence>
<feature type="signal peptide" evidence="7">
    <location>
        <begin position="1"/>
        <end position="21"/>
    </location>
</feature>
<dbReference type="GO" id="GO:0046920">
    <property type="term" value="F:alpha-(1-&gt;3)-fucosyltransferase activity"/>
    <property type="evidence" value="ECO:0007669"/>
    <property type="project" value="TreeGrafter"/>
</dbReference>
<evidence type="ECO:0000259" key="8">
    <source>
        <dbReference type="Pfam" id="PF00852"/>
    </source>
</evidence>
<reference evidence="9" key="1">
    <citation type="submission" date="2021-05" db="EMBL/GenBank/DDBJ databases">
        <title>The genome of the haptophyte Pavlova lutheri (Diacronema luteri, Pavlovales) - a model for lipid biosynthesis in eukaryotic algae.</title>
        <authorList>
            <person name="Hulatt C.J."/>
            <person name="Posewitz M.C."/>
        </authorList>
    </citation>
    <scope>NUCLEOTIDE SEQUENCE</scope>
    <source>
        <strain evidence="9">NIVA-4/92</strain>
    </source>
</reference>
<accession>A0A8J5X1D9</accession>